<name>A0A9R0Y3I7_TRITD</name>
<evidence type="ECO:0000313" key="3">
    <source>
        <dbReference type="Proteomes" id="UP000324705"/>
    </source>
</evidence>
<keyword evidence="3" id="KW-1185">Reference proteome</keyword>
<gene>
    <name evidence="2" type="ORF">TRITD_6Av1G153890</name>
</gene>
<dbReference type="Gramene" id="TRITD6Av1G153890.1">
    <property type="protein sequence ID" value="TRITD6Av1G153890.1"/>
    <property type="gene ID" value="TRITD6Av1G153890"/>
</dbReference>
<reference evidence="2 3" key="1">
    <citation type="submission" date="2017-09" db="EMBL/GenBank/DDBJ databases">
        <authorList>
            <consortium name="International Durum Wheat Genome Sequencing Consortium (IDWGSC)"/>
            <person name="Milanesi L."/>
        </authorList>
    </citation>
    <scope>NUCLEOTIDE SEQUENCE [LARGE SCALE GENOMIC DNA]</scope>
    <source>
        <strain evidence="3">cv. Svevo</strain>
    </source>
</reference>
<feature type="compositionally biased region" description="Gly residues" evidence="1">
    <location>
        <begin position="77"/>
        <end position="89"/>
    </location>
</feature>
<protein>
    <submittedName>
        <fullName evidence="2">Uncharacterized protein</fullName>
    </submittedName>
</protein>
<evidence type="ECO:0000256" key="1">
    <source>
        <dbReference type="SAM" id="MobiDB-lite"/>
    </source>
</evidence>
<accession>A0A9R0Y3I7</accession>
<dbReference type="EMBL" id="LT934121">
    <property type="protein sequence ID" value="VAI47526.1"/>
    <property type="molecule type" value="Genomic_DNA"/>
</dbReference>
<organism evidence="2 3">
    <name type="scientific">Triticum turgidum subsp. durum</name>
    <name type="common">Durum wheat</name>
    <name type="synonym">Triticum durum</name>
    <dbReference type="NCBI Taxonomy" id="4567"/>
    <lineage>
        <taxon>Eukaryota</taxon>
        <taxon>Viridiplantae</taxon>
        <taxon>Streptophyta</taxon>
        <taxon>Embryophyta</taxon>
        <taxon>Tracheophyta</taxon>
        <taxon>Spermatophyta</taxon>
        <taxon>Magnoliopsida</taxon>
        <taxon>Liliopsida</taxon>
        <taxon>Poales</taxon>
        <taxon>Poaceae</taxon>
        <taxon>BOP clade</taxon>
        <taxon>Pooideae</taxon>
        <taxon>Triticodae</taxon>
        <taxon>Triticeae</taxon>
        <taxon>Triticinae</taxon>
        <taxon>Triticum</taxon>
    </lineage>
</organism>
<dbReference type="AlphaFoldDB" id="A0A9R0Y3I7"/>
<sequence length="89" mass="9234">MVTMDNLPPPGFESTLVDEPQPPGGALLMGVVLAALGLPREVVVNFSTCWSREEGGAPGWLVRMDRDGGDAQPVAQEGGGGERWGETGG</sequence>
<evidence type="ECO:0000313" key="2">
    <source>
        <dbReference type="EMBL" id="VAI47526.1"/>
    </source>
</evidence>
<dbReference type="Proteomes" id="UP000324705">
    <property type="component" value="Chromosome 6A"/>
</dbReference>
<feature type="region of interest" description="Disordered" evidence="1">
    <location>
        <begin position="66"/>
        <end position="89"/>
    </location>
</feature>
<proteinExistence type="predicted"/>